<protein>
    <submittedName>
        <fullName evidence="1">Uncharacterized protein</fullName>
    </submittedName>
</protein>
<evidence type="ECO:0000313" key="1">
    <source>
        <dbReference type="EMBL" id="KAJ6978887.1"/>
    </source>
</evidence>
<proteinExistence type="predicted"/>
<comment type="caution">
    <text evidence="1">The sequence shown here is derived from an EMBL/GenBank/DDBJ whole genome shotgun (WGS) entry which is preliminary data.</text>
</comment>
<accession>A0AAD6M797</accession>
<organism evidence="1 2">
    <name type="scientific">Populus alba x Populus x berolinensis</name>
    <dbReference type="NCBI Taxonomy" id="444605"/>
    <lineage>
        <taxon>Eukaryota</taxon>
        <taxon>Viridiplantae</taxon>
        <taxon>Streptophyta</taxon>
        <taxon>Embryophyta</taxon>
        <taxon>Tracheophyta</taxon>
        <taxon>Spermatophyta</taxon>
        <taxon>Magnoliopsida</taxon>
        <taxon>eudicotyledons</taxon>
        <taxon>Gunneridae</taxon>
        <taxon>Pentapetalae</taxon>
        <taxon>rosids</taxon>
        <taxon>fabids</taxon>
        <taxon>Malpighiales</taxon>
        <taxon>Salicaceae</taxon>
        <taxon>Saliceae</taxon>
        <taxon>Populus</taxon>
    </lineage>
</organism>
<sequence length="87" mass="9943">MGLKSFNTHVSKAFKLAVQAAGFGKSFCSPVFLTFFLSFQECLATGLKLNLPSTRSCFKLMFLFCHYDFFDLIMHVVVVKEKYPENE</sequence>
<name>A0AAD6M797_9ROSI</name>
<dbReference type="EMBL" id="JAQIZT010000011">
    <property type="protein sequence ID" value="KAJ6978887.1"/>
    <property type="molecule type" value="Genomic_DNA"/>
</dbReference>
<keyword evidence="2" id="KW-1185">Reference proteome</keyword>
<dbReference type="Proteomes" id="UP001164929">
    <property type="component" value="Chromosome 11"/>
</dbReference>
<evidence type="ECO:0000313" key="2">
    <source>
        <dbReference type="Proteomes" id="UP001164929"/>
    </source>
</evidence>
<reference evidence="1" key="1">
    <citation type="journal article" date="2023" name="Mol. Ecol. Resour.">
        <title>Chromosome-level genome assembly of a triploid poplar Populus alba 'Berolinensis'.</title>
        <authorList>
            <person name="Chen S."/>
            <person name="Yu Y."/>
            <person name="Wang X."/>
            <person name="Wang S."/>
            <person name="Zhang T."/>
            <person name="Zhou Y."/>
            <person name="He R."/>
            <person name="Meng N."/>
            <person name="Wang Y."/>
            <person name="Liu W."/>
            <person name="Liu Z."/>
            <person name="Liu J."/>
            <person name="Guo Q."/>
            <person name="Huang H."/>
            <person name="Sederoff R.R."/>
            <person name="Wang G."/>
            <person name="Qu G."/>
            <person name="Chen S."/>
        </authorList>
    </citation>
    <scope>NUCLEOTIDE SEQUENCE</scope>
    <source>
        <strain evidence="1">SC-2020</strain>
    </source>
</reference>
<dbReference type="AlphaFoldDB" id="A0AAD6M797"/>
<gene>
    <name evidence="1" type="ORF">NC653_027153</name>
</gene>